<keyword evidence="2" id="KW-1185">Reference proteome</keyword>
<accession>A0A0B1TIV4</accession>
<evidence type="ECO:0008006" key="3">
    <source>
        <dbReference type="Google" id="ProtNLM"/>
    </source>
</evidence>
<dbReference type="Pfam" id="PF13650">
    <property type="entry name" value="Asp_protease_2"/>
    <property type="match status" value="1"/>
</dbReference>
<reference evidence="1 2" key="1">
    <citation type="submission" date="2014-03" db="EMBL/GenBank/DDBJ databases">
        <title>Draft genome of the hookworm Oesophagostomum dentatum.</title>
        <authorList>
            <person name="Mitreva M."/>
        </authorList>
    </citation>
    <scope>NUCLEOTIDE SEQUENCE [LARGE SCALE GENOMIC DNA]</scope>
    <source>
        <strain evidence="1 2">OD-Hann</strain>
    </source>
</reference>
<dbReference type="AlphaFoldDB" id="A0A0B1TIV4"/>
<dbReference type="OrthoDB" id="5851913at2759"/>
<name>A0A0B1TIV4_OESDE</name>
<dbReference type="EMBL" id="KN549508">
    <property type="protein sequence ID" value="KHJ97144.1"/>
    <property type="molecule type" value="Genomic_DNA"/>
</dbReference>
<dbReference type="InterPro" id="IPR021109">
    <property type="entry name" value="Peptidase_aspartic_dom_sf"/>
</dbReference>
<protein>
    <recommendedName>
        <fullName evidence="3">Peptidase aspartic putative domain-containing protein</fullName>
    </recommendedName>
</protein>
<sequence length="179" mass="19832">MAKSLKSNEFQEVDILLDTCADKSFISTDLAEDLGLDSTITGELNMYTFGERKTKQTKCELTKLEVRDGSGGIHELTLCKADVLTSKNTEIKLDVADIDFIAKYHIPISAKSSESQSSPQILQVEYLDVPQPRYILPSGLFLIPSIFGYLLKGKTGGSKYDKTNKSSQNVFESSDEFSQ</sequence>
<dbReference type="Proteomes" id="UP000053660">
    <property type="component" value="Unassembled WGS sequence"/>
</dbReference>
<organism evidence="1 2">
    <name type="scientific">Oesophagostomum dentatum</name>
    <name type="common">Nodular worm</name>
    <dbReference type="NCBI Taxonomy" id="61180"/>
    <lineage>
        <taxon>Eukaryota</taxon>
        <taxon>Metazoa</taxon>
        <taxon>Ecdysozoa</taxon>
        <taxon>Nematoda</taxon>
        <taxon>Chromadorea</taxon>
        <taxon>Rhabditida</taxon>
        <taxon>Rhabditina</taxon>
        <taxon>Rhabditomorpha</taxon>
        <taxon>Strongyloidea</taxon>
        <taxon>Strongylidae</taxon>
        <taxon>Oesophagostomum</taxon>
    </lineage>
</organism>
<evidence type="ECO:0000313" key="2">
    <source>
        <dbReference type="Proteomes" id="UP000053660"/>
    </source>
</evidence>
<dbReference type="Gene3D" id="2.40.70.10">
    <property type="entry name" value="Acid Proteases"/>
    <property type="match status" value="1"/>
</dbReference>
<proteinExistence type="predicted"/>
<gene>
    <name evidence="1" type="ORF">OESDEN_02881</name>
</gene>
<evidence type="ECO:0000313" key="1">
    <source>
        <dbReference type="EMBL" id="KHJ97144.1"/>
    </source>
</evidence>